<keyword evidence="2" id="KW-0808">Transferase</keyword>
<evidence type="ECO:0000256" key="1">
    <source>
        <dbReference type="ARBA" id="ARBA00022603"/>
    </source>
</evidence>
<dbReference type="CDD" id="cd02440">
    <property type="entry name" value="AdoMet_MTases"/>
    <property type="match status" value="1"/>
</dbReference>
<keyword evidence="5" id="KW-1185">Reference proteome</keyword>
<evidence type="ECO:0000313" key="4">
    <source>
        <dbReference type="EMBL" id="EOA83031.1"/>
    </source>
</evidence>
<dbReference type="SUPFAM" id="SSF53335">
    <property type="entry name" value="S-adenosyl-L-methionine-dependent methyltransferases"/>
    <property type="match status" value="1"/>
</dbReference>
<dbReference type="HOGENOM" id="CLU_046029_0_0_1"/>
<dbReference type="Proteomes" id="UP000016935">
    <property type="component" value="Unassembled WGS sequence"/>
</dbReference>
<dbReference type="RefSeq" id="XP_008029994.1">
    <property type="nucleotide sequence ID" value="XM_008031803.1"/>
</dbReference>
<evidence type="ECO:0008006" key="6">
    <source>
        <dbReference type="Google" id="ProtNLM"/>
    </source>
</evidence>
<dbReference type="eggNOG" id="ENOG502SJSY">
    <property type="taxonomic scope" value="Eukaryota"/>
</dbReference>
<gene>
    <name evidence="4" type="ORF">SETTUDRAFT_165359</name>
</gene>
<dbReference type="Gene3D" id="3.40.50.150">
    <property type="entry name" value="Vaccinia Virus protein VP39"/>
    <property type="match status" value="1"/>
</dbReference>
<sequence length="249" mass="27237">MTGQDTAAGGAAYTPVFLRVIYDNLILGLYCSYVWRCSSAKLLKFYDETVTSTGKQVKASNMGSEPVRLLDIGVGTGYFLEHASIPAGAEVTLIDLNENCLETAAARVTKSHPSTLVRTVHADFLDSDMESNSAITPKRLNEAKFEVISCFLLLHCLPGPPRRKAEAVARLRRHLNTNGVIIGATVLGNGAQHNLPGKAIMWWHNRVGIFDNHPDDVQGLVGPLEEVFKTVKWEVVGATLLFEARHPKV</sequence>
<dbReference type="EMBL" id="KB908844">
    <property type="protein sequence ID" value="EOA83031.1"/>
    <property type="molecule type" value="Genomic_DNA"/>
</dbReference>
<dbReference type="STRING" id="671987.R0ICW6"/>
<keyword evidence="3" id="KW-0949">S-adenosyl-L-methionine</keyword>
<name>R0ICW6_EXST2</name>
<evidence type="ECO:0000313" key="5">
    <source>
        <dbReference type="Proteomes" id="UP000016935"/>
    </source>
</evidence>
<reference evidence="4 5" key="1">
    <citation type="journal article" date="2012" name="PLoS Pathog.">
        <title>Diverse lifestyles and strategies of plant pathogenesis encoded in the genomes of eighteen Dothideomycetes fungi.</title>
        <authorList>
            <person name="Ohm R.A."/>
            <person name="Feau N."/>
            <person name="Henrissat B."/>
            <person name="Schoch C.L."/>
            <person name="Horwitz B.A."/>
            <person name="Barry K.W."/>
            <person name="Condon B.J."/>
            <person name="Copeland A.C."/>
            <person name="Dhillon B."/>
            <person name="Glaser F."/>
            <person name="Hesse C.N."/>
            <person name="Kosti I."/>
            <person name="LaButti K."/>
            <person name="Lindquist E.A."/>
            <person name="Lucas S."/>
            <person name="Salamov A.A."/>
            <person name="Bradshaw R.E."/>
            <person name="Ciuffetti L."/>
            <person name="Hamelin R.C."/>
            <person name="Kema G.H.J."/>
            <person name="Lawrence C."/>
            <person name="Scott J.A."/>
            <person name="Spatafora J.W."/>
            <person name="Turgeon B.G."/>
            <person name="de Wit P.J.G.M."/>
            <person name="Zhong S."/>
            <person name="Goodwin S.B."/>
            <person name="Grigoriev I.V."/>
        </authorList>
    </citation>
    <scope>NUCLEOTIDE SEQUENCE [LARGE SCALE GENOMIC DNA]</scope>
    <source>
        <strain evidence="5">28A</strain>
    </source>
</reference>
<dbReference type="GO" id="GO:0032259">
    <property type="term" value="P:methylation"/>
    <property type="evidence" value="ECO:0007669"/>
    <property type="project" value="UniProtKB-KW"/>
</dbReference>
<evidence type="ECO:0000256" key="2">
    <source>
        <dbReference type="ARBA" id="ARBA00022679"/>
    </source>
</evidence>
<accession>R0ICW6</accession>
<dbReference type="PANTHER" id="PTHR43464">
    <property type="entry name" value="METHYLTRANSFERASE"/>
    <property type="match status" value="1"/>
</dbReference>
<organism evidence="4 5">
    <name type="scientific">Exserohilum turcicum (strain 28A)</name>
    <name type="common">Northern leaf blight fungus</name>
    <name type="synonym">Setosphaeria turcica</name>
    <dbReference type="NCBI Taxonomy" id="671987"/>
    <lineage>
        <taxon>Eukaryota</taxon>
        <taxon>Fungi</taxon>
        <taxon>Dikarya</taxon>
        <taxon>Ascomycota</taxon>
        <taxon>Pezizomycotina</taxon>
        <taxon>Dothideomycetes</taxon>
        <taxon>Pleosporomycetidae</taxon>
        <taxon>Pleosporales</taxon>
        <taxon>Pleosporineae</taxon>
        <taxon>Pleosporaceae</taxon>
        <taxon>Exserohilum</taxon>
    </lineage>
</organism>
<dbReference type="GO" id="GO:0008168">
    <property type="term" value="F:methyltransferase activity"/>
    <property type="evidence" value="ECO:0007669"/>
    <property type="project" value="UniProtKB-KW"/>
</dbReference>
<dbReference type="Pfam" id="PF13489">
    <property type="entry name" value="Methyltransf_23"/>
    <property type="match status" value="1"/>
</dbReference>
<reference evidence="4 5" key="2">
    <citation type="journal article" date="2013" name="PLoS Genet.">
        <title>Comparative genome structure, secondary metabolite, and effector coding capacity across Cochliobolus pathogens.</title>
        <authorList>
            <person name="Condon B.J."/>
            <person name="Leng Y."/>
            <person name="Wu D."/>
            <person name="Bushley K.E."/>
            <person name="Ohm R.A."/>
            <person name="Otillar R."/>
            <person name="Martin J."/>
            <person name="Schackwitz W."/>
            <person name="Grimwood J."/>
            <person name="MohdZainudin N."/>
            <person name="Xue C."/>
            <person name="Wang R."/>
            <person name="Manning V.A."/>
            <person name="Dhillon B."/>
            <person name="Tu Z.J."/>
            <person name="Steffenson B.J."/>
            <person name="Salamov A."/>
            <person name="Sun H."/>
            <person name="Lowry S."/>
            <person name="LaButti K."/>
            <person name="Han J."/>
            <person name="Copeland A."/>
            <person name="Lindquist E."/>
            <person name="Barry K."/>
            <person name="Schmutz J."/>
            <person name="Baker S.E."/>
            <person name="Ciuffetti L.M."/>
            <person name="Grigoriev I.V."/>
            <person name="Zhong S."/>
            <person name="Turgeon B.G."/>
        </authorList>
    </citation>
    <scope>NUCLEOTIDE SEQUENCE [LARGE SCALE GENOMIC DNA]</scope>
    <source>
        <strain evidence="5">28A</strain>
    </source>
</reference>
<dbReference type="AlphaFoldDB" id="R0ICW6"/>
<keyword evidence="1" id="KW-0489">Methyltransferase</keyword>
<dbReference type="PANTHER" id="PTHR43464:SF19">
    <property type="entry name" value="UBIQUINONE BIOSYNTHESIS O-METHYLTRANSFERASE, MITOCHONDRIAL"/>
    <property type="match status" value="1"/>
</dbReference>
<evidence type="ECO:0000256" key="3">
    <source>
        <dbReference type="ARBA" id="ARBA00022691"/>
    </source>
</evidence>
<protein>
    <recommendedName>
        <fullName evidence="6">Methyltransferase domain-containing protein</fullName>
    </recommendedName>
</protein>
<proteinExistence type="predicted"/>
<dbReference type="OrthoDB" id="10061782at2759"/>
<dbReference type="GeneID" id="19399445"/>
<dbReference type="InterPro" id="IPR029063">
    <property type="entry name" value="SAM-dependent_MTases_sf"/>
</dbReference>